<evidence type="ECO:0000256" key="8">
    <source>
        <dbReference type="ARBA" id="ARBA00022741"/>
    </source>
</evidence>
<dbReference type="InterPro" id="IPR003661">
    <property type="entry name" value="HisK_dim/P_dom"/>
</dbReference>
<evidence type="ECO:0000256" key="2">
    <source>
        <dbReference type="ARBA" id="ARBA00004651"/>
    </source>
</evidence>
<dbReference type="EC" id="2.7.13.3" evidence="3"/>
<dbReference type="InterPro" id="IPR005467">
    <property type="entry name" value="His_kinase_dom"/>
</dbReference>
<proteinExistence type="predicted"/>
<evidence type="ECO:0000256" key="1">
    <source>
        <dbReference type="ARBA" id="ARBA00000085"/>
    </source>
</evidence>
<dbReference type="GO" id="GO:0005524">
    <property type="term" value="F:ATP binding"/>
    <property type="evidence" value="ECO:0007669"/>
    <property type="project" value="UniProtKB-KW"/>
</dbReference>
<evidence type="ECO:0000256" key="13">
    <source>
        <dbReference type="ARBA" id="ARBA00023136"/>
    </source>
</evidence>
<evidence type="ECO:0000256" key="4">
    <source>
        <dbReference type="ARBA" id="ARBA00022475"/>
    </source>
</evidence>
<organism evidence="20 21">
    <name type="scientific">Panacibacter microcysteis</name>
    <dbReference type="NCBI Taxonomy" id="2793269"/>
    <lineage>
        <taxon>Bacteria</taxon>
        <taxon>Pseudomonadati</taxon>
        <taxon>Bacteroidota</taxon>
        <taxon>Chitinophagia</taxon>
        <taxon>Chitinophagales</taxon>
        <taxon>Chitinophagaceae</taxon>
        <taxon>Panacibacter</taxon>
    </lineage>
</organism>
<dbReference type="PROSITE" id="PS50110">
    <property type="entry name" value="RESPONSE_REGULATORY"/>
    <property type="match status" value="1"/>
</dbReference>
<keyword evidence="4" id="KW-1003">Cell membrane</keyword>
<dbReference type="SUPFAM" id="SSF47226">
    <property type="entry name" value="Histidine-containing phosphotransfer domain, HPT domain"/>
    <property type="match status" value="1"/>
</dbReference>
<evidence type="ECO:0000256" key="5">
    <source>
        <dbReference type="ARBA" id="ARBA00022553"/>
    </source>
</evidence>
<dbReference type="PANTHER" id="PTHR45339:SF1">
    <property type="entry name" value="HYBRID SIGNAL TRANSDUCTION HISTIDINE KINASE J"/>
    <property type="match status" value="1"/>
</dbReference>
<dbReference type="SMART" id="SM00387">
    <property type="entry name" value="HATPase_c"/>
    <property type="match status" value="1"/>
</dbReference>
<keyword evidence="10" id="KW-0067">ATP-binding</keyword>
<keyword evidence="11 17" id="KW-1133">Transmembrane helix</keyword>
<dbReference type="PROSITE" id="PS50109">
    <property type="entry name" value="HIS_KIN"/>
    <property type="match status" value="1"/>
</dbReference>
<dbReference type="Pfam" id="PF00512">
    <property type="entry name" value="HisKA"/>
    <property type="match status" value="1"/>
</dbReference>
<protein>
    <recommendedName>
        <fullName evidence="15">Sensory/regulatory protein RpfC</fullName>
        <ecNumber evidence="3">2.7.13.3</ecNumber>
    </recommendedName>
</protein>
<dbReference type="PANTHER" id="PTHR45339">
    <property type="entry name" value="HYBRID SIGNAL TRANSDUCTION HISTIDINE KINASE J"/>
    <property type="match status" value="1"/>
</dbReference>
<evidence type="ECO:0000313" key="21">
    <source>
        <dbReference type="Proteomes" id="UP000628448"/>
    </source>
</evidence>
<dbReference type="Gene3D" id="1.10.287.130">
    <property type="match status" value="1"/>
</dbReference>
<dbReference type="CDD" id="cd00082">
    <property type="entry name" value="HisKA"/>
    <property type="match status" value="1"/>
</dbReference>
<dbReference type="AlphaFoldDB" id="A0A931DYC2"/>
<evidence type="ECO:0000256" key="10">
    <source>
        <dbReference type="ARBA" id="ARBA00022840"/>
    </source>
</evidence>
<dbReference type="Gene3D" id="1.20.120.160">
    <property type="entry name" value="HPT domain"/>
    <property type="match status" value="1"/>
</dbReference>
<dbReference type="InterPro" id="IPR004358">
    <property type="entry name" value="Sig_transdc_His_kin-like_C"/>
</dbReference>
<dbReference type="Proteomes" id="UP000628448">
    <property type="component" value="Unassembled WGS sequence"/>
</dbReference>
<dbReference type="FunFam" id="3.30.565.10:FF:000010">
    <property type="entry name" value="Sensor histidine kinase RcsC"/>
    <property type="match status" value="1"/>
</dbReference>
<gene>
    <name evidence="20" type="ORF">I5907_03025</name>
</gene>
<dbReference type="Gene3D" id="3.40.50.2300">
    <property type="match status" value="1"/>
</dbReference>
<dbReference type="InterPro" id="IPR001789">
    <property type="entry name" value="Sig_transdc_resp-reg_receiver"/>
</dbReference>
<dbReference type="InterPro" id="IPR036890">
    <property type="entry name" value="HATPase_C_sf"/>
</dbReference>
<keyword evidence="13 17" id="KW-0472">Membrane</keyword>
<evidence type="ECO:0000256" key="17">
    <source>
        <dbReference type="SAM" id="Phobius"/>
    </source>
</evidence>
<dbReference type="EMBL" id="JADWYR010000001">
    <property type="protein sequence ID" value="MBG9375187.1"/>
    <property type="molecule type" value="Genomic_DNA"/>
</dbReference>
<dbReference type="FunFam" id="1.10.287.130:FF:000002">
    <property type="entry name" value="Two-component osmosensing histidine kinase"/>
    <property type="match status" value="1"/>
</dbReference>
<dbReference type="CDD" id="cd16922">
    <property type="entry name" value="HATPase_EvgS-ArcB-TorS-like"/>
    <property type="match status" value="1"/>
</dbReference>
<evidence type="ECO:0000259" key="19">
    <source>
        <dbReference type="PROSITE" id="PS50110"/>
    </source>
</evidence>
<dbReference type="SUPFAM" id="SSF55874">
    <property type="entry name" value="ATPase domain of HSP90 chaperone/DNA topoisomerase II/histidine kinase"/>
    <property type="match status" value="1"/>
</dbReference>
<keyword evidence="21" id="KW-1185">Reference proteome</keyword>
<feature type="transmembrane region" description="Helical" evidence="17">
    <location>
        <begin position="184"/>
        <end position="206"/>
    </location>
</feature>
<dbReference type="PRINTS" id="PR00344">
    <property type="entry name" value="BCTRLSENSOR"/>
</dbReference>
<dbReference type="InterPro" id="IPR003594">
    <property type="entry name" value="HATPase_dom"/>
</dbReference>
<name>A0A931DYC2_9BACT</name>
<dbReference type="Pfam" id="PF00072">
    <property type="entry name" value="Response_reg"/>
    <property type="match status" value="1"/>
</dbReference>
<sequence length="732" mass="81781">MKSSKNIRLPFFFVTSLSMALMAIIIYARYQADKSITSLRKGNLNAVNVFKVHVLRDEIIDGIYTIDFGIANLNATKDATNLKDTLEKIKTNLPLLDSLIAITESESTGRKFIRLVNEKVKSYNAILLDTYSPQSLQNFNARTDLLTDSIYFSAIELEDKLSDYLQKNIADNEKLAIKVSQIDLRLTFIIIGAIAILATIIILRLLQNFQLLKAFYAERLEAEKAARVKEQFLANMSHEIRTPINSVVGFTNLLQKTDLKPEQQQYVSLITTAGQNLLSIVNDILDISKIEAGMLHFDKSPFSIREVCYNIEMLFQHKAKDKKLFLKTHVTDDVPELLLGDKERLTQVLMNLTSNAVKFTAAGGVYINVRCKKFSTNDVTLGFEVKDTGIGIKEDKLNVIFERFEQAETDTTIKYGGTGLGLAIVKSLVTMQGGKLNVLSEEGKGSVFEFEINYEIYKQKNPSPPATGSEVKAVLIPHPAFEGKTVLVAEDNKMNQLLLKKIFQQLQLKAAFATDGAQAVELLKNHHYDLVLMDIQMPVMDGYTATQEIRKTLQQAIPIIAMTAKVLPGEKEKCIAAGMNDYISKPIDETSFYNVLVKTLSVGTARPDAPCFISTDYLNNMLAGDTQSLIEIMSQFIKQYPQEIQLLAAAINEHDYDKVKRLSHLMQTTVRTVSNASTLYPHLLNIENAAAAENTESIQESFAAIIYTEPFVMQQARDILANASGSIKSNFV</sequence>
<dbReference type="InterPro" id="IPR036641">
    <property type="entry name" value="HPT_dom_sf"/>
</dbReference>
<dbReference type="SMART" id="SM00448">
    <property type="entry name" value="REC"/>
    <property type="match status" value="1"/>
</dbReference>
<keyword evidence="12" id="KW-0902">Two-component regulatory system</keyword>
<evidence type="ECO:0000256" key="14">
    <source>
        <dbReference type="ARBA" id="ARBA00064003"/>
    </source>
</evidence>
<dbReference type="GO" id="GO:0000155">
    <property type="term" value="F:phosphorelay sensor kinase activity"/>
    <property type="evidence" value="ECO:0007669"/>
    <property type="project" value="InterPro"/>
</dbReference>
<keyword evidence="5 16" id="KW-0597">Phosphoprotein</keyword>
<evidence type="ECO:0000259" key="18">
    <source>
        <dbReference type="PROSITE" id="PS50109"/>
    </source>
</evidence>
<keyword evidence="6" id="KW-0808">Transferase</keyword>
<evidence type="ECO:0000256" key="6">
    <source>
        <dbReference type="ARBA" id="ARBA00022679"/>
    </source>
</evidence>
<dbReference type="GO" id="GO:0005886">
    <property type="term" value="C:plasma membrane"/>
    <property type="evidence" value="ECO:0007669"/>
    <property type="project" value="UniProtKB-SubCell"/>
</dbReference>
<reference evidence="20" key="1">
    <citation type="submission" date="2020-11" db="EMBL/GenBank/DDBJ databases">
        <title>Bacterial whole genome sequence for Panacibacter sp. DH6.</title>
        <authorList>
            <person name="Le V."/>
            <person name="Ko S."/>
            <person name="Ahn C.-Y."/>
            <person name="Oh H.-M."/>
        </authorList>
    </citation>
    <scope>NUCLEOTIDE SEQUENCE</scope>
    <source>
        <strain evidence="20">DH6</strain>
    </source>
</reference>
<evidence type="ECO:0000256" key="16">
    <source>
        <dbReference type="PROSITE-ProRule" id="PRU00169"/>
    </source>
</evidence>
<dbReference type="InterPro" id="IPR011006">
    <property type="entry name" value="CheY-like_superfamily"/>
</dbReference>
<evidence type="ECO:0000256" key="11">
    <source>
        <dbReference type="ARBA" id="ARBA00022989"/>
    </source>
</evidence>
<keyword evidence="7 17" id="KW-0812">Transmembrane</keyword>
<dbReference type="SMART" id="SM00388">
    <property type="entry name" value="HisKA"/>
    <property type="match status" value="1"/>
</dbReference>
<feature type="domain" description="Histidine kinase" evidence="18">
    <location>
        <begin position="235"/>
        <end position="456"/>
    </location>
</feature>
<dbReference type="Gene3D" id="3.30.565.10">
    <property type="entry name" value="Histidine kinase-like ATPase, C-terminal domain"/>
    <property type="match status" value="1"/>
</dbReference>
<feature type="modified residue" description="4-aspartylphosphate" evidence="16">
    <location>
        <position position="534"/>
    </location>
</feature>
<comment type="subcellular location">
    <subcellularLocation>
        <location evidence="2">Cell membrane</location>
        <topology evidence="2">Multi-pass membrane protein</topology>
    </subcellularLocation>
</comment>
<comment type="subunit">
    <text evidence="14">At low DSF concentrations, interacts with RpfF.</text>
</comment>
<evidence type="ECO:0000256" key="3">
    <source>
        <dbReference type="ARBA" id="ARBA00012438"/>
    </source>
</evidence>
<keyword evidence="8" id="KW-0547">Nucleotide-binding</keyword>
<dbReference type="RefSeq" id="WP_196989250.1">
    <property type="nucleotide sequence ID" value="NZ_JADWYR010000001.1"/>
</dbReference>
<dbReference type="Pfam" id="PF02518">
    <property type="entry name" value="HATPase_c"/>
    <property type="match status" value="1"/>
</dbReference>
<evidence type="ECO:0000256" key="7">
    <source>
        <dbReference type="ARBA" id="ARBA00022692"/>
    </source>
</evidence>
<evidence type="ECO:0000256" key="12">
    <source>
        <dbReference type="ARBA" id="ARBA00023012"/>
    </source>
</evidence>
<feature type="domain" description="Response regulatory" evidence="19">
    <location>
        <begin position="485"/>
        <end position="600"/>
    </location>
</feature>
<dbReference type="CDD" id="cd17546">
    <property type="entry name" value="REC_hyHK_CKI1_RcsC-like"/>
    <property type="match status" value="1"/>
</dbReference>
<dbReference type="SUPFAM" id="SSF47384">
    <property type="entry name" value="Homodimeric domain of signal transducing histidine kinase"/>
    <property type="match status" value="1"/>
</dbReference>
<evidence type="ECO:0000256" key="15">
    <source>
        <dbReference type="ARBA" id="ARBA00068150"/>
    </source>
</evidence>
<evidence type="ECO:0000313" key="20">
    <source>
        <dbReference type="EMBL" id="MBG9375187.1"/>
    </source>
</evidence>
<keyword evidence="9" id="KW-0418">Kinase</keyword>
<accession>A0A931DYC2</accession>
<feature type="transmembrane region" description="Helical" evidence="17">
    <location>
        <begin position="12"/>
        <end position="30"/>
    </location>
</feature>
<comment type="catalytic activity">
    <reaction evidence="1">
        <text>ATP + protein L-histidine = ADP + protein N-phospho-L-histidine.</text>
        <dbReference type="EC" id="2.7.13.3"/>
    </reaction>
</comment>
<dbReference type="InterPro" id="IPR036097">
    <property type="entry name" value="HisK_dim/P_sf"/>
</dbReference>
<evidence type="ECO:0000256" key="9">
    <source>
        <dbReference type="ARBA" id="ARBA00022777"/>
    </source>
</evidence>
<comment type="caution">
    <text evidence="20">The sequence shown here is derived from an EMBL/GenBank/DDBJ whole genome shotgun (WGS) entry which is preliminary data.</text>
</comment>
<dbReference type="SUPFAM" id="SSF52172">
    <property type="entry name" value="CheY-like"/>
    <property type="match status" value="1"/>
</dbReference>